<reference evidence="3" key="1">
    <citation type="submission" date="2016-05" db="EMBL/GenBank/DDBJ databases">
        <authorList>
            <person name="Li Y."/>
        </authorList>
    </citation>
    <scope>NUCLEOTIDE SEQUENCE [LARGE SCALE GENOMIC DNA]</scope>
    <source>
        <strain evidence="3">YIC4027</strain>
    </source>
</reference>
<dbReference type="EMBL" id="LYBW01000066">
    <property type="protein sequence ID" value="ODR88315.1"/>
    <property type="molecule type" value="Genomic_DNA"/>
</dbReference>
<evidence type="ECO:0000313" key="3">
    <source>
        <dbReference type="Proteomes" id="UP000094342"/>
    </source>
</evidence>
<feature type="region of interest" description="Disordered" evidence="1">
    <location>
        <begin position="1"/>
        <end position="22"/>
    </location>
</feature>
<evidence type="ECO:0000256" key="1">
    <source>
        <dbReference type="SAM" id="MobiDB-lite"/>
    </source>
</evidence>
<protein>
    <submittedName>
        <fullName evidence="2">Uncharacterized protein</fullName>
    </submittedName>
</protein>
<evidence type="ECO:0000313" key="2">
    <source>
        <dbReference type="EMBL" id="ODR88315.1"/>
    </source>
</evidence>
<dbReference type="RefSeq" id="WP_069461615.1">
    <property type="nucleotide sequence ID" value="NZ_CP034909.1"/>
</dbReference>
<feature type="compositionally biased region" description="Low complexity" evidence="1">
    <location>
        <begin position="54"/>
        <end position="65"/>
    </location>
</feature>
<keyword evidence="3" id="KW-1185">Reference proteome</keyword>
<sequence length="75" mass="8232">MKNTNTNGLFKAEKKNPADRMDQATLASRAILEQETAARQKKTARLRQLRLGQEAAEAASAAAAPAKKRKSPKRK</sequence>
<feature type="region of interest" description="Disordered" evidence="1">
    <location>
        <begin position="52"/>
        <end position="75"/>
    </location>
</feature>
<dbReference type="AlphaFoldDB" id="A0A1E3V499"/>
<proteinExistence type="predicted"/>
<organism evidence="2 3">
    <name type="scientific">Sinorhizobium alkalisoli</name>
    <dbReference type="NCBI Taxonomy" id="1752398"/>
    <lineage>
        <taxon>Bacteria</taxon>
        <taxon>Pseudomonadati</taxon>
        <taxon>Pseudomonadota</taxon>
        <taxon>Alphaproteobacteria</taxon>
        <taxon>Hyphomicrobiales</taxon>
        <taxon>Rhizobiaceae</taxon>
        <taxon>Sinorhizobium/Ensifer group</taxon>
        <taxon>Sinorhizobium</taxon>
    </lineage>
</organism>
<gene>
    <name evidence="2" type="ORF">A8M32_27410</name>
</gene>
<accession>A0A1E3V499</accession>
<feature type="compositionally biased region" description="Basic residues" evidence="1">
    <location>
        <begin position="66"/>
        <end position="75"/>
    </location>
</feature>
<name>A0A1E3V499_9HYPH</name>
<comment type="caution">
    <text evidence="2">The sequence shown here is derived from an EMBL/GenBank/DDBJ whole genome shotgun (WGS) entry which is preliminary data.</text>
</comment>
<dbReference type="Proteomes" id="UP000094342">
    <property type="component" value="Unassembled WGS sequence"/>
</dbReference>
<feature type="compositionally biased region" description="Basic and acidic residues" evidence="1">
    <location>
        <begin position="11"/>
        <end position="22"/>
    </location>
</feature>
<dbReference type="OrthoDB" id="8283503at2"/>